<name>A0ABT6DJD3_9BACT</name>
<dbReference type="Gene3D" id="3.40.50.2000">
    <property type="entry name" value="Glycogen Phosphorylase B"/>
    <property type="match status" value="2"/>
</dbReference>
<dbReference type="RefSeq" id="WP_277578422.1">
    <property type="nucleotide sequence ID" value="NZ_JANRMI010000003.1"/>
</dbReference>
<organism evidence="3 4">
    <name type="scientific">Bdellovibrio svalbardensis</name>
    <dbReference type="NCBI Taxonomy" id="2972972"/>
    <lineage>
        <taxon>Bacteria</taxon>
        <taxon>Pseudomonadati</taxon>
        <taxon>Bdellovibrionota</taxon>
        <taxon>Bdellovibrionia</taxon>
        <taxon>Bdellovibrionales</taxon>
        <taxon>Pseudobdellovibrionaceae</taxon>
        <taxon>Bdellovibrio</taxon>
    </lineage>
</organism>
<proteinExistence type="predicted"/>
<evidence type="ECO:0000313" key="3">
    <source>
        <dbReference type="EMBL" id="MDG0816945.1"/>
    </source>
</evidence>
<reference evidence="3" key="1">
    <citation type="submission" date="2022-08" db="EMBL/GenBank/DDBJ databases">
        <title>Novel Bdellovibrio Species Isolated from Svalbard: Designation Bdellovibrio svalbardensis.</title>
        <authorList>
            <person name="Mitchell R.J."/>
            <person name="Choi S.Y."/>
        </authorList>
    </citation>
    <scope>NUCLEOTIDE SEQUENCE</scope>
    <source>
        <strain evidence="3">PAP01</strain>
    </source>
</reference>
<dbReference type="Proteomes" id="UP001152321">
    <property type="component" value="Unassembled WGS sequence"/>
</dbReference>
<dbReference type="EMBL" id="JANRMI010000003">
    <property type="protein sequence ID" value="MDG0816945.1"/>
    <property type="molecule type" value="Genomic_DNA"/>
</dbReference>
<dbReference type="CDD" id="cd03789">
    <property type="entry name" value="GT9_LPS_heptosyltransferase"/>
    <property type="match status" value="1"/>
</dbReference>
<keyword evidence="1" id="KW-0328">Glycosyltransferase</keyword>
<comment type="caution">
    <text evidence="3">The sequence shown here is derived from an EMBL/GenBank/DDBJ whole genome shotgun (WGS) entry which is preliminary data.</text>
</comment>
<keyword evidence="4" id="KW-1185">Reference proteome</keyword>
<dbReference type="SUPFAM" id="SSF53756">
    <property type="entry name" value="UDP-Glycosyltransferase/glycogen phosphorylase"/>
    <property type="match status" value="1"/>
</dbReference>
<dbReference type="PANTHER" id="PTHR30160">
    <property type="entry name" value="TETRAACYLDISACCHARIDE 4'-KINASE-RELATED"/>
    <property type="match status" value="1"/>
</dbReference>
<dbReference type="InterPro" id="IPR002201">
    <property type="entry name" value="Glyco_trans_9"/>
</dbReference>
<dbReference type="Pfam" id="PF01075">
    <property type="entry name" value="Glyco_transf_9"/>
    <property type="match status" value="1"/>
</dbReference>
<evidence type="ECO:0000313" key="4">
    <source>
        <dbReference type="Proteomes" id="UP001152321"/>
    </source>
</evidence>
<dbReference type="PANTHER" id="PTHR30160:SF1">
    <property type="entry name" value="LIPOPOLYSACCHARIDE 1,2-N-ACETYLGLUCOSAMINETRANSFERASE-RELATED"/>
    <property type="match status" value="1"/>
</dbReference>
<keyword evidence="2" id="KW-0808">Transferase</keyword>
<gene>
    <name evidence="3" type="ORF">NWE73_11255</name>
</gene>
<evidence type="ECO:0000256" key="1">
    <source>
        <dbReference type="ARBA" id="ARBA00022676"/>
    </source>
</evidence>
<dbReference type="InterPro" id="IPR051199">
    <property type="entry name" value="LPS_LOS_Heptosyltrfase"/>
</dbReference>
<sequence>MKILILQLARLGDIYMSWPAVRAVRRLHPDAEIHFLTRPRFEGAVEGLTAIDKHLSLSSGNILAPLVQENADLNEALQRMSDFTAPLQAEKYDWIINLTFSPFSSYLTHALSSETTRVSGYTRFDDGYFRPADDMSAYFYAQVGINKPNRVHLADIFAAMLDIEYIEEDWAAPEIKAHNFNLPENYMVLHVGASEKHKALSSTTWATALQQIADAHPNAAVVLIGAGAEQIYAREIISQCSGLRIFDLVGRTQISDLFAVIKGSDLLIGCDSAPIHIASLTDTPTMNISVGNVNFWETGPKASLSFILRGETEQDLSGDRIGSAINQLLAGIVDQDLVIRTSGLVSYAKEDETAIEAFQWNLVQAIYLGGRYPMAERLEVIQAAMKLQDVNNFMIEQFNLISVLGLEKVAPLIEQGEEIIKTISRIVPEMSPLINWYHAEKIRVAPGTQEEIRTATLNVHERFNQQLRAYIPQEEEKKAEVVDGTL</sequence>
<accession>A0ABT6DJD3</accession>
<protein>
    <submittedName>
        <fullName evidence="3">Glycosyltransferase family 9 protein</fullName>
    </submittedName>
</protein>
<evidence type="ECO:0000256" key="2">
    <source>
        <dbReference type="ARBA" id="ARBA00022679"/>
    </source>
</evidence>